<dbReference type="GO" id="GO:0005794">
    <property type="term" value="C:Golgi apparatus"/>
    <property type="evidence" value="ECO:0007669"/>
    <property type="project" value="TreeGrafter"/>
</dbReference>
<sequence length="178" mass="19483">MGLSIVQGFTKSLAMTVLSEIGDKTFFAAAILAMRHPRRLVLSGCLGALIIMTILSVLVGWAAPNLNDLEVADQENVEGEDPDDPEVNYQSGENDGEEVMVTKCLPKGVPFFAAMTFDLATQKAAYVGKKDLRYGGDIWVDSVCRSFGDRRSLVDEPDPIEIEVDGTWRPFIDNLKAL</sequence>
<accession>A0AAD1ZTA9</accession>
<dbReference type="Pfam" id="PF01169">
    <property type="entry name" value="GDT1"/>
    <property type="match status" value="1"/>
</dbReference>
<dbReference type="EMBL" id="OU503048">
    <property type="protein sequence ID" value="CAI9775158.1"/>
    <property type="molecule type" value="Genomic_DNA"/>
</dbReference>
<dbReference type="GO" id="GO:0032472">
    <property type="term" value="P:Golgi calcium ion transport"/>
    <property type="evidence" value="ECO:0007669"/>
    <property type="project" value="TreeGrafter"/>
</dbReference>
<keyword evidence="3 6" id="KW-0812">Transmembrane</keyword>
<evidence type="ECO:0000256" key="6">
    <source>
        <dbReference type="RuleBase" id="RU365102"/>
    </source>
</evidence>
<evidence type="ECO:0000256" key="5">
    <source>
        <dbReference type="ARBA" id="ARBA00023136"/>
    </source>
</evidence>
<dbReference type="GO" id="GO:0015085">
    <property type="term" value="F:calcium ion transmembrane transporter activity"/>
    <property type="evidence" value="ECO:0007669"/>
    <property type="project" value="TreeGrafter"/>
</dbReference>
<dbReference type="GO" id="GO:0032468">
    <property type="term" value="P:Golgi calcium ion homeostasis"/>
    <property type="evidence" value="ECO:0007669"/>
    <property type="project" value="TreeGrafter"/>
</dbReference>
<evidence type="ECO:0000313" key="7">
    <source>
        <dbReference type="EMBL" id="CAI9775158.1"/>
    </source>
</evidence>
<comment type="caution">
    <text evidence="6">Lacks conserved residue(s) required for the propagation of feature annotation.</text>
</comment>
<organism evidence="7 8">
    <name type="scientific">Fraxinus pennsylvanica</name>
    <dbReference type="NCBI Taxonomy" id="56036"/>
    <lineage>
        <taxon>Eukaryota</taxon>
        <taxon>Viridiplantae</taxon>
        <taxon>Streptophyta</taxon>
        <taxon>Embryophyta</taxon>
        <taxon>Tracheophyta</taxon>
        <taxon>Spermatophyta</taxon>
        <taxon>Magnoliopsida</taxon>
        <taxon>eudicotyledons</taxon>
        <taxon>Gunneridae</taxon>
        <taxon>Pentapetalae</taxon>
        <taxon>asterids</taxon>
        <taxon>lamiids</taxon>
        <taxon>Lamiales</taxon>
        <taxon>Oleaceae</taxon>
        <taxon>Oleeae</taxon>
        <taxon>Fraxinus</taxon>
    </lineage>
</organism>
<dbReference type="InterPro" id="IPR001727">
    <property type="entry name" value="GDT1-like"/>
</dbReference>
<evidence type="ECO:0000256" key="1">
    <source>
        <dbReference type="ARBA" id="ARBA00004141"/>
    </source>
</evidence>
<evidence type="ECO:0000256" key="2">
    <source>
        <dbReference type="ARBA" id="ARBA00009190"/>
    </source>
</evidence>
<dbReference type="Proteomes" id="UP000834106">
    <property type="component" value="Chromosome 13"/>
</dbReference>
<evidence type="ECO:0000313" key="8">
    <source>
        <dbReference type="Proteomes" id="UP000834106"/>
    </source>
</evidence>
<feature type="transmembrane region" description="Helical" evidence="6">
    <location>
        <begin position="40"/>
        <end position="63"/>
    </location>
</feature>
<dbReference type="PANTHER" id="PTHR12608">
    <property type="entry name" value="TRANSMEMBRANE PROTEIN HTP-1 RELATED"/>
    <property type="match status" value="1"/>
</dbReference>
<proteinExistence type="inferred from homology"/>
<protein>
    <recommendedName>
        <fullName evidence="6">GDT1 family protein</fullName>
    </recommendedName>
</protein>
<keyword evidence="4 6" id="KW-1133">Transmembrane helix</keyword>
<gene>
    <name evidence="7" type="ORF">FPE_LOCUS22588</name>
</gene>
<comment type="similarity">
    <text evidence="2 6">Belongs to the GDT1 family.</text>
</comment>
<name>A0AAD1ZTA9_9LAMI</name>
<dbReference type="GO" id="GO:0016020">
    <property type="term" value="C:membrane"/>
    <property type="evidence" value="ECO:0007669"/>
    <property type="project" value="UniProtKB-SubCell"/>
</dbReference>
<reference evidence="7" key="1">
    <citation type="submission" date="2023-05" db="EMBL/GenBank/DDBJ databases">
        <authorList>
            <person name="Huff M."/>
        </authorList>
    </citation>
    <scope>NUCLEOTIDE SEQUENCE</scope>
</reference>
<dbReference type="PANTHER" id="PTHR12608:SF1">
    <property type="entry name" value="TRANSMEMBRANE PROTEIN 165"/>
    <property type="match status" value="1"/>
</dbReference>
<dbReference type="AlphaFoldDB" id="A0AAD1ZTA9"/>
<evidence type="ECO:0000256" key="3">
    <source>
        <dbReference type="ARBA" id="ARBA00022692"/>
    </source>
</evidence>
<evidence type="ECO:0000256" key="4">
    <source>
        <dbReference type="ARBA" id="ARBA00022989"/>
    </source>
</evidence>
<keyword evidence="5 6" id="KW-0472">Membrane</keyword>
<dbReference type="GO" id="GO:0005384">
    <property type="term" value="F:manganese ion transmembrane transporter activity"/>
    <property type="evidence" value="ECO:0007669"/>
    <property type="project" value="TreeGrafter"/>
</dbReference>
<comment type="subcellular location">
    <subcellularLocation>
        <location evidence="1 6">Membrane</location>
        <topology evidence="1 6">Multi-pass membrane protein</topology>
    </subcellularLocation>
</comment>
<keyword evidence="8" id="KW-1185">Reference proteome</keyword>